<dbReference type="InterPro" id="IPR038717">
    <property type="entry name" value="Tc1-like_DDE_dom"/>
</dbReference>
<sequence length="229" mass="26464">MHLRMSVAVGCVLLVCWQVQHYAYLRDEQKARDFLLRIVTRWTRSQMITIDETAKDRRAMQHVFGWSIKGHTPYVRDFFANRGKRVSALCMLSADRMEDWRFTHGTYNTRNFNDAVQEMLSANPAPDGGAPLITRFPCILIDNARIHHANRGEFEQWVRANGGVVEWIPPYCFHLSPLDNGAFGWVVQFLQQNSAFYGHRPIEEALTAAFAALPPQVASYAYHNCRYHF</sequence>
<gene>
    <name evidence="3" type="ORF">CPOL0286_LOCUS5727</name>
</gene>
<dbReference type="Gene3D" id="3.30.420.10">
    <property type="entry name" value="Ribonuclease H-like superfamily/Ribonuclease H"/>
    <property type="match status" value="1"/>
</dbReference>
<dbReference type="AlphaFoldDB" id="A0A6V4VXW4"/>
<reference evidence="3" key="1">
    <citation type="submission" date="2021-01" db="EMBL/GenBank/DDBJ databases">
        <authorList>
            <person name="Corre E."/>
            <person name="Pelletier E."/>
            <person name="Niang G."/>
            <person name="Scheremetjew M."/>
            <person name="Finn R."/>
            <person name="Kale V."/>
            <person name="Holt S."/>
            <person name="Cochrane G."/>
            <person name="Meng A."/>
            <person name="Brown T."/>
            <person name="Cohen L."/>
        </authorList>
    </citation>
    <scope>NUCLEOTIDE SEQUENCE</scope>
    <source>
        <strain evidence="3">UIO037</strain>
    </source>
</reference>
<feature type="chain" id="PRO_5030161094" description="Tc1-like transposase DDE domain-containing protein" evidence="1">
    <location>
        <begin position="24"/>
        <end position="229"/>
    </location>
</feature>
<proteinExistence type="predicted"/>
<name>A0A6V4VXW4_9EUKA</name>
<feature type="signal peptide" evidence="1">
    <location>
        <begin position="1"/>
        <end position="23"/>
    </location>
</feature>
<protein>
    <recommendedName>
        <fullName evidence="2">Tc1-like transposase DDE domain-containing protein</fullName>
    </recommendedName>
</protein>
<dbReference type="Pfam" id="PF13358">
    <property type="entry name" value="DDE_3"/>
    <property type="match status" value="1"/>
</dbReference>
<organism evidence="3">
    <name type="scientific">Prymnesium polylepis</name>
    <dbReference type="NCBI Taxonomy" id="72548"/>
    <lineage>
        <taxon>Eukaryota</taxon>
        <taxon>Haptista</taxon>
        <taxon>Haptophyta</taxon>
        <taxon>Prymnesiophyceae</taxon>
        <taxon>Prymnesiales</taxon>
        <taxon>Prymnesiaceae</taxon>
        <taxon>Prymnesium</taxon>
    </lineage>
</organism>
<evidence type="ECO:0000259" key="2">
    <source>
        <dbReference type="Pfam" id="PF13358"/>
    </source>
</evidence>
<evidence type="ECO:0000256" key="1">
    <source>
        <dbReference type="SAM" id="SignalP"/>
    </source>
</evidence>
<dbReference type="EMBL" id="HBKO01012845">
    <property type="protein sequence ID" value="CAE2207471.1"/>
    <property type="molecule type" value="Transcribed_RNA"/>
</dbReference>
<dbReference type="GO" id="GO:0003676">
    <property type="term" value="F:nucleic acid binding"/>
    <property type="evidence" value="ECO:0007669"/>
    <property type="project" value="InterPro"/>
</dbReference>
<accession>A0A6V4VXW4</accession>
<evidence type="ECO:0000313" key="3">
    <source>
        <dbReference type="EMBL" id="CAE2207471.1"/>
    </source>
</evidence>
<dbReference type="InterPro" id="IPR036397">
    <property type="entry name" value="RNaseH_sf"/>
</dbReference>
<keyword evidence="1" id="KW-0732">Signal</keyword>
<feature type="domain" description="Tc1-like transposase DDE" evidence="2">
    <location>
        <begin position="47"/>
        <end position="180"/>
    </location>
</feature>